<dbReference type="InterPro" id="IPR016181">
    <property type="entry name" value="Acyl_CoA_acyltransferase"/>
</dbReference>
<organism evidence="4 5">
    <name type="scientific">Wenxinia marina DSM 24838</name>
    <dbReference type="NCBI Taxonomy" id="1123501"/>
    <lineage>
        <taxon>Bacteria</taxon>
        <taxon>Pseudomonadati</taxon>
        <taxon>Pseudomonadota</taxon>
        <taxon>Alphaproteobacteria</taxon>
        <taxon>Rhodobacterales</taxon>
        <taxon>Roseobacteraceae</taxon>
        <taxon>Wenxinia</taxon>
    </lineage>
</organism>
<dbReference type="AlphaFoldDB" id="A0A0D0Q7V1"/>
<name>A0A0D0Q7V1_9RHOB</name>
<dbReference type="InterPro" id="IPR000182">
    <property type="entry name" value="GNAT_dom"/>
</dbReference>
<dbReference type="STRING" id="1123501.Wenmar_00905"/>
<evidence type="ECO:0000256" key="2">
    <source>
        <dbReference type="ARBA" id="ARBA00023315"/>
    </source>
</evidence>
<dbReference type="eggNOG" id="COG0456">
    <property type="taxonomic scope" value="Bacteria"/>
</dbReference>
<comment type="caution">
    <text evidence="4">The sequence shown here is derived from an EMBL/GenBank/DDBJ whole genome shotgun (WGS) entry which is preliminary data.</text>
</comment>
<accession>A0A0D0Q7V1</accession>
<proteinExistence type="predicted"/>
<evidence type="ECO:0000313" key="4">
    <source>
        <dbReference type="EMBL" id="KIQ70529.1"/>
    </source>
</evidence>
<dbReference type="EC" id="2.3.1.128" evidence="4"/>
<dbReference type="SUPFAM" id="SSF55729">
    <property type="entry name" value="Acyl-CoA N-acyltransferases (Nat)"/>
    <property type="match status" value="1"/>
</dbReference>
<dbReference type="Gene3D" id="3.40.630.30">
    <property type="match status" value="1"/>
</dbReference>
<evidence type="ECO:0000259" key="3">
    <source>
        <dbReference type="PROSITE" id="PS51186"/>
    </source>
</evidence>
<dbReference type="RefSeq" id="WP_018304271.1">
    <property type="nucleotide sequence ID" value="NZ_KB902312.1"/>
</dbReference>
<dbReference type="EMBL" id="AONG01000005">
    <property type="protein sequence ID" value="KIQ70529.1"/>
    <property type="molecule type" value="Genomic_DNA"/>
</dbReference>
<dbReference type="CDD" id="cd04301">
    <property type="entry name" value="NAT_SF"/>
    <property type="match status" value="1"/>
</dbReference>
<dbReference type="Pfam" id="PF00583">
    <property type="entry name" value="Acetyltransf_1"/>
    <property type="match status" value="1"/>
</dbReference>
<feature type="domain" description="N-acetyltransferase" evidence="3">
    <location>
        <begin position="1"/>
        <end position="137"/>
    </location>
</feature>
<dbReference type="GO" id="GO:0016747">
    <property type="term" value="F:acyltransferase activity, transferring groups other than amino-acyl groups"/>
    <property type="evidence" value="ECO:0007669"/>
    <property type="project" value="InterPro"/>
</dbReference>
<dbReference type="PANTHER" id="PTHR43420:SF44">
    <property type="entry name" value="ACETYLTRANSFERASE YPEA"/>
    <property type="match status" value="1"/>
</dbReference>
<dbReference type="PROSITE" id="PS51186">
    <property type="entry name" value="GNAT"/>
    <property type="match status" value="1"/>
</dbReference>
<dbReference type="OrthoDB" id="9804026at2"/>
<evidence type="ECO:0000256" key="1">
    <source>
        <dbReference type="ARBA" id="ARBA00022679"/>
    </source>
</evidence>
<keyword evidence="1 4" id="KW-0808">Transferase</keyword>
<keyword evidence="5" id="KW-1185">Reference proteome</keyword>
<sequence length="141" mass="14830">MTPAALAALHAAAFPDERGWSAGEFAALLAAPGAVLEVHGPAFVLGRVIADEAEILTLATDPAHRRQGHARAALAAFEDGARAAGAEAVFLDVAEDNDAARALYAVAGYQEAGRRRRYYARKDGPATDALVLRKRIASPHF</sequence>
<dbReference type="Proteomes" id="UP000035100">
    <property type="component" value="Unassembled WGS sequence"/>
</dbReference>
<dbReference type="PATRIC" id="fig|1123501.6.peg.972"/>
<dbReference type="PANTHER" id="PTHR43420">
    <property type="entry name" value="ACETYLTRANSFERASE"/>
    <property type="match status" value="1"/>
</dbReference>
<protein>
    <submittedName>
        <fullName evidence="4">Acetyltransferase</fullName>
        <ecNumber evidence="4">2.3.1.128</ecNumber>
    </submittedName>
</protein>
<keyword evidence="2 4" id="KW-0012">Acyltransferase</keyword>
<evidence type="ECO:0000313" key="5">
    <source>
        <dbReference type="Proteomes" id="UP000035100"/>
    </source>
</evidence>
<dbReference type="InterPro" id="IPR050680">
    <property type="entry name" value="YpeA/RimI_acetyltransf"/>
</dbReference>
<gene>
    <name evidence="4" type="ORF">Wenmar_00905</name>
</gene>
<reference evidence="4 5" key="1">
    <citation type="submission" date="2013-01" db="EMBL/GenBank/DDBJ databases">
        <authorList>
            <person name="Fiebig A."/>
            <person name="Goeker M."/>
            <person name="Klenk H.-P.P."/>
        </authorList>
    </citation>
    <scope>NUCLEOTIDE SEQUENCE [LARGE SCALE GENOMIC DNA]</scope>
    <source>
        <strain evidence="4 5">DSM 24838</strain>
    </source>
</reference>